<dbReference type="Gene3D" id="3.40.50.720">
    <property type="entry name" value="NAD(P)-binding Rossmann-like Domain"/>
    <property type="match status" value="1"/>
</dbReference>
<feature type="transmembrane region" description="Helical" evidence="4">
    <location>
        <begin position="18"/>
        <end position="39"/>
    </location>
</feature>
<dbReference type="InterPro" id="IPR036291">
    <property type="entry name" value="NAD(P)-bd_dom_sf"/>
</dbReference>
<proteinExistence type="inferred from homology"/>
<reference evidence="6" key="1">
    <citation type="submission" date="2017-02" db="UniProtKB">
        <authorList>
            <consortium name="WormBaseParasite"/>
        </authorList>
    </citation>
    <scope>IDENTIFICATION</scope>
</reference>
<keyword evidence="2" id="KW-0560">Oxidoreductase</keyword>
<dbReference type="PANTHER" id="PTHR24322">
    <property type="entry name" value="PKSB"/>
    <property type="match status" value="1"/>
</dbReference>
<dbReference type="Pfam" id="PF00106">
    <property type="entry name" value="adh_short"/>
    <property type="match status" value="2"/>
</dbReference>
<keyword evidence="4" id="KW-0472">Membrane</keyword>
<comment type="similarity">
    <text evidence="1 3">Belongs to the short-chain dehydrogenases/reductases (SDR) family.</text>
</comment>
<dbReference type="GO" id="GO:0005811">
    <property type="term" value="C:lipid droplet"/>
    <property type="evidence" value="ECO:0007669"/>
    <property type="project" value="TreeGrafter"/>
</dbReference>
<dbReference type="AlphaFoldDB" id="A0A0M3HY18"/>
<evidence type="ECO:0000313" key="6">
    <source>
        <dbReference type="WBParaSite" id="ALUE_0000833501-mRNA-1"/>
    </source>
</evidence>
<organism evidence="5 6">
    <name type="scientific">Ascaris lumbricoides</name>
    <name type="common">Giant roundworm</name>
    <dbReference type="NCBI Taxonomy" id="6252"/>
    <lineage>
        <taxon>Eukaryota</taxon>
        <taxon>Metazoa</taxon>
        <taxon>Ecdysozoa</taxon>
        <taxon>Nematoda</taxon>
        <taxon>Chromadorea</taxon>
        <taxon>Rhabditida</taxon>
        <taxon>Spirurina</taxon>
        <taxon>Ascaridomorpha</taxon>
        <taxon>Ascaridoidea</taxon>
        <taxon>Ascarididae</taxon>
        <taxon>Ascaris</taxon>
    </lineage>
</organism>
<evidence type="ECO:0000256" key="4">
    <source>
        <dbReference type="SAM" id="Phobius"/>
    </source>
</evidence>
<dbReference type="SUPFAM" id="SSF51735">
    <property type="entry name" value="NAD(P)-binding Rossmann-fold domains"/>
    <property type="match status" value="1"/>
</dbReference>
<protein>
    <submittedName>
        <fullName evidence="6">Estradiol 17-beta-dehydrogenase 8-like</fullName>
    </submittedName>
</protein>
<sequence length="248" mass="27497">MVDGHRSFDTNSLAAFRIFSPILFVLSAVIRATLVALGIRKRKKVEGKVVLITGSACGLGRELALRFAKKGARLVLWDIDKEGNEDTAEICRQFQSENCTHPLHDGIRRHHNALSKCRVAQAPKRTRCYQPHSHTLSLLQCHTYTIDVSRREVVYKTADEVRSEVGDVDILINNAGILNDGKFMDVSDERIRKVMEVNVMANIWITRSFLPSMLSKNCGHVVAICSVAGLFGASGLVDYSVSKFAIVG</sequence>
<dbReference type="WBParaSite" id="ALUE_0000833501-mRNA-1">
    <property type="protein sequence ID" value="ALUE_0000833501-mRNA-1"/>
    <property type="gene ID" value="ALUE_0000833501"/>
</dbReference>
<dbReference type="InterPro" id="IPR002347">
    <property type="entry name" value="SDR_fam"/>
</dbReference>
<keyword evidence="4" id="KW-0812">Transmembrane</keyword>
<name>A0A0M3HY18_ASCLU</name>
<evidence type="ECO:0000256" key="3">
    <source>
        <dbReference type="RuleBase" id="RU000363"/>
    </source>
</evidence>
<dbReference type="PRINTS" id="PR00080">
    <property type="entry name" value="SDRFAMILY"/>
</dbReference>
<dbReference type="Proteomes" id="UP000036681">
    <property type="component" value="Unplaced"/>
</dbReference>
<dbReference type="PANTHER" id="PTHR24322:SF736">
    <property type="entry name" value="RETINOL DEHYDROGENASE 10"/>
    <property type="match status" value="1"/>
</dbReference>
<evidence type="ECO:0000256" key="2">
    <source>
        <dbReference type="ARBA" id="ARBA00023002"/>
    </source>
</evidence>
<keyword evidence="4" id="KW-1133">Transmembrane helix</keyword>
<evidence type="ECO:0000313" key="5">
    <source>
        <dbReference type="Proteomes" id="UP000036681"/>
    </source>
</evidence>
<dbReference type="GO" id="GO:0016616">
    <property type="term" value="F:oxidoreductase activity, acting on the CH-OH group of donors, NAD or NADP as acceptor"/>
    <property type="evidence" value="ECO:0007669"/>
    <property type="project" value="TreeGrafter"/>
</dbReference>
<keyword evidence="5" id="KW-1185">Reference proteome</keyword>
<accession>A0A0M3HY18</accession>
<dbReference type="PRINTS" id="PR00081">
    <property type="entry name" value="GDHRDH"/>
</dbReference>
<evidence type="ECO:0000256" key="1">
    <source>
        <dbReference type="ARBA" id="ARBA00006484"/>
    </source>
</evidence>